<dbReference type="GeneID" id="92072395"/>
<dbReference type="InterPro" id="IPR029063">
    <property type="entry name" value="SAM-dependent_MTases_sf"/>
</dbReference>
<dbReference type="EMBL" id="JAQQWE010000002">
    <property type="protein sequence ID" value="KAK7962286.1"/>
    <property type="molecule type" value="Genomic_DNA"/>
</dbReference>
<dbReference type="RefSeq" id="XP_066704397.1">
    <property type="nucleotide sequence ID" value="XM_066839333.1"/>
</dbReference>
<comment type="caution">
    <text evidence="1">The sequence shown here is derived from an EMBL/GenBank/DDBJ whole genome shotgun (WGS) entry which is preliminary data.</text>
</comment>
<reference evidence="1 2" key="1">
    <citation type="submission" date="2023-01" db="EMBL/GenBank/DDBJ databases">
        <title>Analysis of 21 Apiospora genomes using comparative genomics revels a genus with tremendous synthesis potential of carbohydrate active enzymes and secondary metabolites.</title>
        <authorList>
            <person name="Sorensen T."/>
        </authorList>
    </citation>
    <scope>NUCLEOTIDE SEQUENCE [LARGE SCALE GENOMIC DNA]</scope>
    <source>
        <strain evidence="1 2">CBS 24483</strain>
    </source>
</reference>
<accession>A0ABR1QQR8</accession>
<dbReference type="Gene3D" id="3.40.50.150">
    <property type="entry name" value="Vaccinia Virus protein VP39"/>
    <property type="match status" value="1"/>
</dbReference>
<organism evidence="1 2">
    <name type="scientific">Apiospora aurea</name>
    <dbReference type="NCBI Taxonomy" id="335848"/>
    <lineage>
        <taxon>Eukaryota</taxon>
        <taxon>Fungi</taxon>
        <taxon>Dikarya</taxon>
        <taxon>Ascomycota</taxon>
        <taxon>Pezizomycotina</taxon>
        <taxon>Sordariomycetes</taxon>
        <taxon>Xylariomycetidae</taxon>
        <taxon>Amphisphaeriales</taxon>
        <taxon>Apiosporaceae</taxon>
        <taxon>Apiospora</taxon>
    </lineage>
</organism>
<proteinExistence type="predicted"/>
<dbReference type="Proteomes" id="UP001391051">
    <property type="component" value="Unassembled WGS sequence"/>
</dbReference>
<dbReference type="SUPFAM" id="SSF53335">
    <property type="entry name" value="S-adenosyl-L-methionine-dependent methyltransferases"/>
    <property type="match status" value="1"/>
</dbReference>
<keyword evidence="2" id="KW-1185">Reference proteome</keyword>
<dbReference type="PANTHER" id="PTHR14614">
    <property type="entry name" value="HEPATOCELLULAR CARCINOMA-ASSOCIATED ANTIGEN"/>
    <property type="match status" value="1"/>
</dbReference>
<protein>
    <submittedName>
        <fullName evidence="1">Uncharacterized protein</fullName>
    </submittedName>
</protein>
<evidence type="ECO:0000313" key="2">
    <source>
        <dbReference type="Proteomes" id="UP001391051"/>
    </source>
</evidence>
<gene>
    <name evidence="1" type="ORF">PG986_003111</name>
</gene>
<dbReference type="InterPro" id="IPR019410">
    <property type="entry name" value="Methyltransf_16"/>
</dbReference>
<dbReference type="Pfam" id="PF10294">
    <property type="entry name" value="Methyltransf_16"/>
    <property type="match status" value="1"/>
</dbReference>
<evidence type="ECO:0000313" key="1">
    <source>
        <dbReference type="EMBL" id="KAK7962286.1"/>
    </source>
</evidence>
<dbReference type="PANTHER" id="PTHR14614:SF156">
    <property type="entry name" value="PROTEIN-LYSINE N-METHYLTRANSFERASE EFM2"/>
    <property type="match status" value="1"/>
</dbReference>
<sequence length="343" mass="38037">MHTSPADYPQVWQRPAFEDLLACLQKLRVDPPVWNPSSSRKIILRDHENSAAFRREVAAYLGTIISSSLKWIDDEDRKEVLWEEASRRLSERCGRAGMGEITRRWPFEDAAYPPFELTIREPPITGDALGLKTWGSSYVLAQQLSRIATGPLSHLLSKTATESSVNVLELGSGTGLLGMAAAAIWQTGVALSDLPNIVPNLAFNSGVNRALIEARGGSIHADALTWGGSGEDDGQLFAKKNQFKIVLVADPLYDDDHPALLSSAIQDHLARDNDARAVVMVPLRDAVTKKLLSTLRDILSQGDDPVMCLEEDLLPCQDDWDENEDSTQLECWWGIFRRHHTLC</sequence>
<name>A0ABR1QQR8_9PEZI</name>